<keyword evidence="6" id="KW-0862">Zinc</keyword>
<dbReference type="Pfam" id="PF17820">
    <property type="entry name" value="PDZ_6"/>
    <property type="match status" value="1"/>
</dbReference>
<dbReference type="InterPro" id="IPR036034">
    <property type="entry name" value="PDZ_sf"/>
</dbReference>
<dbReference type="AlphaFoldDB" id="A0A6J7XS20"/>
<dbReference type="GO" id="GO:0016020">
    <property type="term" value="C:membrane"/>
    <property type="evidence" value="ECO:0007669"/>
    <property type="project" value="UniProtKB-SubCell"/>
</dbReference>
<evidence type="ECO:0000256" key="5">
    <source>
        <dbReference type="ARBA" id="ARBA00022801"/>
    </source>
</evidence>
<sequence>MQFLGILAFIVALLLSVMFHEFGHYIMARKFNMKVSEFFLGFGKRIWSFRRGETEFGIKVIPAGGYCRIEGMVPSDIMPAGEEDRAFYGASSGRKLIVLGAGSFLHFVLGFLLLLAIFMGVGTSQATSTIAQISVCVPKGVLACADVDPISPAQSAGLRAGDQILAFNGAEITNWSKDVEIIRNSPGKAITLTVKRDGKIFDISIVPAVRIIDGEKYGFLGVVNTYGIVKSSPIKSFEFAGKLSKEFLTSSVTSIASLPSKIPALWGATVSGDERDPNGLVGIVGVAQVSGQTIGSNALSVKERLATFLLLIASLNFFVGVFNLLPILPLDGGHMAIAILDEVRALFARIRKRPRPSPINVNSLAPVTMLVFILLAALTVLLLAADIINPVHLNL</sequence>
<proteinExistence type="predicted"/>
<dbReference type="GO" id="GO:0006508">
    <property type="term" value="P:proteolysis"/>
    <property type="evidence" value="ECO:0007669"/>
    <property type="project" value="UniProtKB-KW"/>
</dbReference>
<dbReference type="InterPro" id="IPR041489">
    <property type="entry name" value="PDZ_6"/>
</dbReference>
<dbReference type="SUPFAM" id="SSF50156">
    <property type="entry name" value="PDZ domain-like"/>
    <property type="match status" value="1"/>
</dbReference>
<dbReference type="InterPro" id="IPR008915">
    <property type="entry name" value="Peptidase_M50"/>
</dbReference>
<feature type="transmembrane region" description="Helical" evidence="10">
    <location>
        <begin position="364"/>
        <end position="385"/>
    </location>
</feature>
<keyword evidence="7 10" id="KW-1133">Transmembrane helix</keyword>
<gene>
    <name evidence="12" type="ORF">UFOPK3554_00157</name>
</gene>
<evidence type="ECO:0000256" key="4">
    <source>
        <dbReference type="ARBA" id="ARBA00022692"/>
    </source>
</evidence>
<evidence type="ECO:0000256" key="2">
    <source>
        <dbReference type="ARBA" id="ARBA00004141"/>
    </source>
</evidence>
<evidence type="ECO:0000256" key="9">
    <source>
        <dbReference type="ARBA" id="ARBA00023136"/>
    </source>
</evidence>
<feature type="transmembrane region" description="Helical" evidence="10">
    <location>
        <begin position="96"/>
        <end position="118"/>
    </location>
</feature>
<comment type="subcellular location">
    <subcellularLocation>
        <location evidence="2">Membrane</location>
        <topology evidence="2">Multi-pass membrane protein</topology>
    </subcellularLocation>
</comment>
<evidence type="ECO:0000256" key="3">
    <source>
        <dbReference type="ARBA" id="ARBA00022670"/>
    </source>
</evidence>
<dbReference type="PANTHER" id="PTHR42837">
    <property type="entry name" value="REGULATOR OF SIGMA-E PROTEASE RSEP"/>
    <property type="match status" value="1"/>
</dbReference>
<dbReference type="PROSITE" id="PS50106">
    <property type="entry name" value="PDZ"/>
    <property type="match status" value="1"/>
</dbReference>
<name>A0A6J7XS20_9ZZZZ</name>
<dbReference type="InterPro" id="IPR004387">
    <property type="entry name" value="Pept_M50_Zn"/>
</dbReference>
<dbReference type="InterPro" id="IPR001478">
    <property type="entry name" value="PDZ"/>
</dbReference>
<keyword evidence="4 10" id="KW-0812">Transmembrane</keyword>
<evidence type="ECO:0000256" key="6">
    <source>
        <dbReference type="ARBA" id="ARBA00022833"/>
    </source>
</evidence>
<evidence type="ECO:0000256" key="8">
    <source>
        <dbReference type="ARBA" id="ARBA00023049"/>
    </source>
</evidence>
<evidence type="ECO:0000256" key="10">
    <source>
        <dbReference type="SAM" id="Phobius"/>
    </source>
</evidence>
<dbReference type="PANTHER" id="PTHR42837:SF2">
    <property type="entry name" value="MEMBRANE METALLOPROTEASE ARASP2, CHLOROPLASTIC-RELATED"/>
    <property type="match status" value="1"/>
</dbReference>
<keyword evidence="9 10" id="KW-0472">Membrane</keyword>
<evidence type="ECO:0000313" key="12">
    <source>
        <dbReference type="EMBL" id="CAB5239228.1"/>
    </source>
</evidence>
<evidence type="ECO:0000259" key="11">
    <source>
        <dbReference type="PROSITE" id="PS50106"/>
    </source>
</evidence>
<comment type="cofactor">
    <cofactor evidence="1">
        <name>Zn(2+)</name>
        <dbReference type="ChEBI" id="CHEBI:29105"/>
    </cofactor>
</comment>
<dbReference type="Gene3D" id="2.30.42.10">
    <property type="match status" value="1"/>
</dbReference>
<dbReference type="Pfam" id="PF02163">
    <property type="entry name" value="Peptidase_M50"/>
    <property type="match status" value="1"/>
</dbReference>
<feature type="transmembrane region" description="Helical" evidence="10">
    <location>
        <begin position="305"/>
        <end position="325"/>
    </location>
</feature>
<protein>
    <submittedName>
        <fullName evidence="12">Unannotated protein</fullName>
    </submittedName>
</protein>
<dbReference type="SMART" id="SM00228">
    <property type="entry name" value="PDZ"/>
    <property type="match status" value="1"/>
</dbReference>
<accession>A0A6J7XS20</accession>
<keyword evidence="3" id="KW-0645">Protease</keyword>
<evidence type="ECO:0000256" key="7">
    <source>
        <dbReference type="ARBA" id="ARBA00022989"/>
    </source>
</evidence>
<evidence type="ECO:0000256" key="1">
    <source>
        <dbReference type="ARBA" id="ARBA00001947"/>
    </source>
</evidence>
<keyword evidence="8" id="KW-0482">Metalloprotease</keyword>
<dbReference type="EMBL" id="CAFBSG010000002">
    <property type="protein sequence ID" value="CAB5239228.1"/>
    <property type="molecule type" value="Genomic_DNA"/>
</dbReference>
<feature type="domain" description="PDZ" evidence="11">
    <location>
        <begin position="145"/>
        <end position="197"/>
    </location>
</feature>
<dbReference type="CDD" id="cd23081">
    <property type="entry name" value="cpPDZ_EcRseP-like"/>
    <property type="match status" value="1"/>
</dbReference>
<reference evidence="12" key="1">
    <citation type="submission" date="2020-05" db="EMBL/GenBank/DDBJ databases">
        <authorList>
            <person name="Chiriac C."/>
            <person name="Salcher M."/>
            <person name="Ghai R."/>
            <person name="Kavagutti S V."/>
        </authorList>
    </citation>
    <scope>NUCLEOTIDE SEQUENCE</scope>
</reference>
<organism evidence="12">
    <name type="scientific">freshwater metagenome</name>
    <dbReference type="NCBI Taxonomy" id="449393"/>
    <lineage>
        <taxon>unclassified sequences</taxon>
        <taxon>metagenomes</taxon>
        <taxon>ecological metagenomes</taxon>
    </lineage>
</organism>
<keyword evidence="5" id="KW-0378">Hydrolase</keyword>
<dbReference type="GO" id="GO:0004222">
    <property type="term" value="F:metalloendopeptidase activity"/>
    <property type="evidence" value="ECO:0007669"/>
    <property type="project" value="InterPro"/>
</dbReference>
<dbReference type="CDD" id="cd06163">
    <property type="entry name" value="S2P-M50_PDZ_RseP-like"/>
    <property type="match status" value="1"/>
</dbReference>